<dbReference type="RefSeq" id="WP_208098960.1">
    <property type="nucleotide sequence ID" value="NZ_JAGDYM010000019.1"/>
</dbReference>
<dbReference type="EMBL" id="JAGDYM010000019">
    <property type="protein sequence ID" value="MBO1903226.1"/>
    <property type="molecule type" value="Genomic_DNA"/>
</dbReference>
<reference evidence="1" key="1">
    <citation type="submission" date="2021-03" db="EMBL/GenBank/DDBJ databases">
        <title>Leucobacter chromiisoli sp. nov., isolated from chromium-containing soil of chemical plant.</title>
        <authorList>
            <person name="Xu Z."/>
        </authorList>
    </citation>
    <scope>NUCLEOTIDE SEQUENCE</scope>
    <source>
        <strain evidence="1">S27</strain>
    </source>
</reference>
<protein>
    <submittedName>
        <fullName evidence="1">Uncharacterized protein</fullName>
    </submittedName>
</protein>
<evidence type="ECO:0000313" key="2">
    <source>
        <dbReference type="Proteomes" id="UP000664382"/>
    </source>
</evidence>
<gene>
    <name evidence="1" type="ORF">J4H92_14875</name>
</gene>
<proteinExistence type="predicted"/>
<organism evidence="1 2">
    <name type="scientific">Leucobacter weissii</name>
    <dbReference type="NCBI Taxonomy" id="1983706"/>
    <lineage>
        <taxon>Bacteria</taxon>
        <taxon>Bacillati</taxon>
        <taxon>Actinomycetota</taxon>
        <taxon>Actinomycetes</taxon>
        <taxon>Micrococcales</taxon>
        <taxon>Microbacteriaceae</taxon>
        <taxon>Leucobacter</taxon>
    </lineage>
</organism>
<dbReference type="AlphaFoldDB" id="A0A939MME0"/>
<sequence length="102" mass="10893">SPARTLSTILVFFSTGIWGGLPMSDSPFRTQLTALPHSLTRDNENLATCRAEVTVIAATNEDGRAAAVATLKESMGGWDARGREFAGKITVPSAPSRIENME</sequence>
<dbReference type="Proteomes" id="UP000664382">
    <property type="component" value="Unassembled WGS sequence"/>
</dbReference>
<evidence type="ECO:0000313" key="1">
    <source>
        <dbReference type="EMBL" id="MBO1903226.1"/>
    </source>
</evidence>
<comment type="caution">
    <text evidence="1">The sequence shown here is derived from an EMBL/GenBank/DDBJ whole genome shotgun (WGS) entry which is preliminary data.</text>
</comment>
<accession>A0A939MME0</accession>
<feature type="non-terminal residue" evidence="1">
    <location>
        <position position="1"/>
    </location>
</feature>
<name>A0A939MME0_9MICO</name>
<keyword evidence="2" id="KW-1185">Reference proteome</keyword>